<reference evidence="1" key="1">
    <citation type="submission" date="2021-01" db="UniProtKB">
        <authorList>
            <consortium name="EnsemblPlants"/>
        </authorList>
    </citation>
    <scope>IDENTIFICATION</scope>
</reference>
<dbReference type="EnsemblPlants" id="Kaladp0053s0030.1.v1.1">
    <property type="protein sequence ID" value="Kaladp0053s0030.1.v1.1"/>
    <property type="gene ID" value="Kaladp0053s0030.v1.1"/>
</dbReference>
<evidence type="ECO:0000313" key="1">
    <source>
        <dbReference type="EnsemblPlants" id="Kaladp0053s0030.1.v1.1"/>
    </source>
</evidence>
<protein>
    <submittedName>
        <fullName evidence="1">Uncharacterized protein</fullName>
    </submittedName>
</protein>
<accession>A0A7N0U2L7</accession>
<name>A0A7N0U2L7_KALFE</name>
<evidence type="ECO:0000313" key="2">
    <source>
        <dbReference type="Proteomes" id="UP000594263"/>
    </source>
</evidence>
<proteinExistence type="predicted"/>
<keyword evidence="2" id="KW-1185">Reference proteome</keyword>
<dbReference type="Gramene" id="Kaladp0053s0030.1.v1.1">
    <property type="protein sequence ID" value="Kaladp0053s0030.1.v1.1"/>
    <property type="gene ID" value="Kaladp0053s0030.v1.1"/>
</dbReference>
<dbReference type="Proteomes" id="UP000594263">
    <property type="component" value="Unplaced"/>
</dbReference>
<dbReference type="AlphaFoldDB" id="A0A7N0U2L7"/>
<sequence length="38" mass="4376">MIFSLSPRRKIKPWGLGLLGWSSGVTLVQKWMFQLLNS</sequence>
<organism evidence="1 2">
    <name type="scientific">Kalanchoe fedtschenkoi</name>
    <name type="common">Lavender scallops</name>
    <name type="synonym">South American air plant</name>
    <dbReference type="NCBI Taxonomy" id="63787"/>
    <lineage>
        <taxon>Eukaryota</taxon>
        <taxon>Viridiplantae</taxon>
        <taxon>Streptophyta</taxon>
        <taxon>Embryophyta</taxon>
        <taxon>Tracheophyta</taxon>
        <taxon>Spermatophyta</taxon>
        <taxon>Magnoliopsida</taxon>
        <taxon>eudicotyledons</taxon>
        <taxon>Gunneridae</taxon>
        <taxon>Pentapetalae</taxon>
        <taxon>Saxifragales</taxon>
        <taxon>Crassulaceae</taxon>
        <taxon>Kalanchoe</taxon>
    </lineage>
</organism>